<comment type="caution">
    <text evidence="3">The sequence shown here is derived from an EMBL/GenBank/DDBJ whole genome shotgun (WGS) entry which is preliminary data.</text>
</comment>
<evidence type="ECO:0000259" key="2">
    <source>
        <dbReference type="Pfam" id="PF13391"/>
    </source>
</evidence>
<reference evidence="3" key="1">
    <citation type="submission" date="2022-11" db="EMBL/GenBank/DDBJ databases">
        <title>Genome Sequence of Cubamyces cubensis.</title>
        <authorList>
            <person name="Buettner E."/>
        </authorList>
    </citation>
    <scope>NUCLEOTIDE SEQUENCE</scope>
    <source>
        <strain evidence="3">MPL-01</strain>
    </source>
</reference>
<dbReference type="AlphaFoldDB" id="A0AAD7TQA7"/>
<keyword evidence="4" id="KW-1185">Reference proteome</keyword>
<evidence type="ECO:0000313" key="3">
    <source>
        <dbReference type="EMBL" id="KAJ8474240.1"/>
    </source>
</evidence>
<dbReference type="Proteomes" id="UP001215151">
    <property type="component" value="Unassembled WGS sequence"/>
</dbReference>
<proteinExistence type="predicted"/>
<name>A0AAD7TQA7_9APHY</name>
<dbReference type="Pfam" id="PF13391">
    <property type="entry name" value="HNH_2"/>
    <property type="match status" value="1"/>
</dbReference>
<organism evidence="3 4">
    <name type="scientific">Trametes cubensis</name>
    <dbReference type="NCBI Taxonomy" id="1111947"/>
    <lineage>
        <taxon>Eukaryota</taxon>
        <taxon>Fungi</taxon>
        <taxon>Dikarya</taxon>
        <taxon>Basidiomycota</taxon>
        <taxon>Agaricomycotina</taxon>
        <taxon>Agaricomycetes</taxon>
        <taxon>Polyporales</taxon>
        <taxon>Polyporaceae</taxon>
        <taxon>Trametes</taxon>
    </lineage>
</organism>
<sequence>MPALPSAAEAAKILPQDPPTILNAYTTLVLAAENAAVEAHNNMRLVQSRVVGYLMLYPPSSESLRTVTMEVDSCNGLGHSDPLQAIYNLGAMYLSHLIILFKGARGRTPAPSDHSSRPSFDRLREDCLNNPQPSPRDHSSAKASALVRDNFRCMITGKVDWGAVRRGLTDRQPREVPAFTRCCHIFPESLGNISRGSTGSKEHETATVWTTLHRFGYKDICEELGAATTATNLHRLENILTLDPFVHQLFDMLHLWFEAVEGQPNVYNVALAPDSTHEELFLPKTVRFASHRPGLPLPNPRYLQIHAACCRIAHMSGAAEFLDSVYQEMEELRVLAEDGASADVLTVAIHRRLADPG</sequence>
<dbReference type="InterPro" id="IPR003615">
    <property type="entry name" value="HNH_nuc"/>
</dbReference>
<dbReference type="EMBL" id="JAPEVG010000194">
    <property type="protein sequence ID" value="KAJ8474240.1"/>
    <property type="molecule type" value="Genomic_DNA"/>
</dbReference>
<evidence type="ECO:0000313" key="4">
    <source>
        <dbReference type="Proteomes" id="UP001215151"/>
    </source>
</evidence>
<feature type="compositionally biased region" description="Basic and acidic residues" evidence="1">
    <location>
        <begin position="114"/>
        <end position="127"/>
    </location>
</feature>
<feature type="region of interest" description="Disordered" evidence="1">
    <location>
        <begin position="106"/>
        <end position="141"/>
    </location>
</feature>
<protein>
    <recommendedName>
        <fullName evidence="2">HNH nuclease domain-containing protein</fullName>
    </recommendedName>
</protein>
<gene>
    <name evidence="3" type="ORF">ONZ51_g7353</name>
</gene>
<evidence type="ECO:0000256" key="1">
    <source>
        <dbReference type="SAM" id="MobiDB-lite"/>
    </source>
</evidence>
<accession>A0AAD7TQA7</accession>
<feature type="domain" description="HNH nuclease" evidence="2">
    <location>
        <begin position="153"/>
        <end position="257"/>
    </location>
</feature>